<gene>
    <name evidence="2" type="ORF">PsYK624_049770</name>
</gene>
<dbReference type="AlphaFoldDB" id="A0A9P3G7F6"/>
<dbReference type="EMBL" id="BPQB01000011">
    <property type="protein sequence ID" value="GJE88890.1"/>
    <property type="molecule type" value="Genomic_DNA"/>
</dbReference>
<evidence type="ECO:0000313" key="2">
    <source>
        <dbReference type="EMBL" id="GJE88890.1"/>
    </source>
</evidence>
<organism evidence="2 3">
    <name type="scientific">Phanerochaete sordida</name>
    <dbReference type="NCBI Taxonomy" id="48140"/>
    <lineage>
        <taxon>Eukaryota</taxon>
        <taxon>Fungi</taxon>
        <taxon>Dikarya</taxon>
        <taxon>Basidiomycota</taxon>
        <taxon>Agaricomycotina</taxon>
        <taxon>Agaricomycetes</taxon>
        <taxon>Polyporales</taxon>
        <taxon>Phanerochaetaceae</taxon>
        <taxon>Phanerochaete</taxon>
    </lineage>
</organism>
<comment type="caution">
    <text evidence="2">The sequence shown here is derived from an EMBL/GenBank/DDBJ whole genome shotgun (WGS) entry which is preliminary data.</text>
</comment>
<evidence type="ECO:0000256" key="1">
    <source>
        <dbReference type="SAM" id="MobiDB-lite"/>
    </source>
</evidence>
<dbReference type="Proteomes" id="UP000703269">
    <property type="component" value="Unassembled WGS sequence"/>
</dbReference>
<accession>A0A9P3G7F6</accession>
<sequence>MLVRGWKLYRLPLAPSQGLPSFAERVYAAKGLRALGTRGVVNIRTIPGTTTDRCKTKSESNPVSNTQVSEDTPLHYPDEVIKLKVKIWATARARRYHTR</sequence>
<name>A0A9P3G7F6_9APHY</name>
<reference evidence="2 3" key="1">
    <citation type="submission" date="2021-08" db="EMBL/GenBank/DDBJ databases">
        <title>Draft Genome Sequence of Phanerochaete sordida strain YK-624.</title>
        <authorList>
            <person name="Mori T."/>
            <person name="Dohra H."/>
            <person name="Suzuki T."/>
            <person name="Kawagishi H."/>
            <person name="Hirai H."/>
        </authorList>
    </citation>
    <scope>NUCLEOTIDE SEQUENCE [LARGE SCALE GENOMIC DNA]</scope>
    <source>
        <strain evidence="2 3">YK-624</strain>
    </source>
</reference>
<proteinExistence type="predicted"/>
<feature type="compositionally biased region" description="Polar residues" evidence="1">
    <location>
        <begin position="59"/>
        <end position="70"/>
    </location>
</feature>
<keyword evidence="3" id="KW-1185">Reference proteome</keyword>
<protein>
    <submittedName>
        <fullName evidence="2">Uncharacterized protein</fullName>
    </submittedName>
</protein>
<evidence type="ECO:0000313" key="3">
    <source>
        <dbReference type="Proteomes" id="UP000703269"/>
    </source>
</evidence>
<feature type="region of interest" description="Disordered" evidence="1">
    <location>
        <begin position="51"/>
        <end position="71"/>
    </location>
</feature>